<dbReference type="Gene3D" id="3.30.70.270">
    <property type="match status" value="1"/>
</dbReference>
<dbReference type="CDD" id="cd09274">
    <property type="entry name" value="RNase_HI_RT_Ty3"/>
    <property type="match status" value="1"/>
</dbReference>
<dbReference type="SUPFAM" id="SSF56672">
    <property type="entry name" value="DNA/RNA polymerases"/>
    <property type="match status" value="1"/>
</dbReference>
<dbReference type="CDD" id="cd00303">
    <property type="entry name" value="retropepsin_like"/>
    <property type="match status" value="1"/>
</dbReference>
<accession>A0A699HLR9</accession>
<keyword evidence="4" id="KW-0808">Transferase</keyword>
<feature type="non-terminal residue" evidence="4">
    <location>
        <position position="1069"/>
    </location>
</feature>
<feature type="compositionally biased region" description="Basic and acidic residues" evidence="1">
    <location>
        <begin position="775"/>
        <end position="793"/>
    </location>
</feature>
<dbReference type="InterPro" id="IPR005162">
    <property type="entry name" value="Retrotrans_gag_dom"/>
</dbReference>
<dbReference type="InterPro" id="IPR021109">
    <property type="entry name" value="Peptidase_aspartic_dom_sf"/>
</dbReference>
<evidence type="ECO:0000259" key="2">
    <source>
        <dbReference type="Pfam" id="PF03732"/>
    </source>
</evidence>
<dbReference type="Pfam" id="PF17919">
    <property type="entry name" value="RT_RNaseH_2"/>
    <property type="match status" value="1"/>
</dbReference>
<name>A0A699HLR9_TANCI</name>
<dbReference type="Gene3D" id="2.40.70.10">
    <property type="entry name" value="Acid Proteases"/>
    <property type="match status" value="1"/>
</dbReference>
<feature type="compositionally biased region" description="Polar residues" evidence="1">
    <location>
        <begin position="743"/>
        <end position="755"/>
    </location>
</feature>
<comment type="caution">
    <text evidence="4">The sequence shown here is derived from an EMBL/GenBank/DDBJ whole genome shotgun (WGS) entry which is preliminary data.</text>
</comment>
<dbReference type="EMBL" id="BKCJ010160436">
    <property type="protein sequence ID" value="GEY21397.1"/>
    <property type="molecule type" value="Genomic_DNA"/>
</dbReference>
<dbReference type="InterPro" id="IPR041577">
    <property type="entry name" value="RT_RNaseH_2"/>
</dbReference>
<feature type="region of interest" description="Disordered" evidence="1">
    <location>
        <begin position="738"/>
        <end position="845"/>
    </location>
</feature>
<keyword evidence="4" id="KW-0548">Nucleotidyltransferase</keyword>
<organism evidence="4">
    <name type="scientific">Tanacetum cinerariifolium</name>
    <name type="common">Dalmatian daisy</name>
    <name type="synonym">Chrysanthemum cinerariifolium</name>
    <dbReference type="NCBI Taxonomy" id="118510"/>
    <lineage>
        <taxon>Eukaryota</taxon>
        <taxon>Viridiplantae</taxon>
        <taxon>Streptophyta</taxon>
        <taxon>Embryophyta</taxon>
        <taxon>Tracheophyta</taxon>
        <taxon>Spermatophyta</taxon>
        <taxon>Magnoliopsida</taxon>
        <taxon>eudicotyledons</taxon>
        <taxon>Gunneridae</taxon>
        <taxon>Pentapetalae</taxon>
        <taxon>asterids</taxon>
        <taxon>campanulids</taxon>
        <taxon>Asterales</taxon>
        <taxon>Asteraceae</taxon>
        <taxon>Asteroideae</taxon>
        <taxon>Anthemideae</taxon>
        <taxon>Anthemidinae</taxon>
        <taxon>Tanacetum</taxon>
    </lineage>
</organism>
<dbReference type="GO" id="GO:0003964">
    <property type="term" value="F:RNA-directed DNA polymerase activity"/>
    <property type="evidence" value="ECO:0007669"/>
    <property type="project" value="UniProtKB-KW"/>
</dbReference>
<dbReference type="InterPro" id="IPR043502">
    <property type="entry name" value="DNA/RNA_pol_sf"/>
</dbReference>
<evidence type="ECO:0000313" key="4">
    <source>
        <dbReference type="EMBL" id="GEY21397.1"/>
    </source>
</evidence>
<protein>
    <submittedName>
        <fullName evidence="4">Putative reverse transcriptase domain-containing protein</fullName>
    </submittedName>
</protein>
<feature type="region of interest" description="Disordered" evidence="1">
    <location>
        <begin position="938"/>
        <end position="985"/>
    </location>
</feature>
<dbReference type="Pfam" id="PF03732">
    <property type="entry name" value="Retrotrans_gag"/>
    <property type="match status" value="1"/>
</dbReference>
<dbReference type="PANTHER" id="PTHR35046">
    <property type="entry name" value="ZINC KNUCKLE (CCHC-TYPE) FAMILY PROTEIN"/>
    <property type="match status" value="1"/>
</dbReference>
<gene>
    <name evidence="4" type="ORF">Tci_393371</name>
</gene>
<feature type="compositionally biased region" description="Low complexity" evidence="1">
    <location>
        <begin position="818"/>
        <end position="828"/>
    </location>
</feature>
<feature type="compositionally biased region" description="Basic and acidic residues" evidence="1">
    <location>
        <begin position="954"/>
        <end position="977"/>
    </location>
</feature>
<evidence type="ECO:0000256" key="1">
    <source>
        <dbReference type="SAM" id="MobiDB-lite"/>
    </source>
</evidence>
<dbReference type="PANTHER" id="PTHR35046:SF23">
    <property type="entry name" value="NUCLEOTIDYLTRANSFERASE, RIBONUCLEASE H"/>
    <property type="match status" value="1"/>
</dbReference>
<feature type="domain" description="Reverse transcriptase/retrotransposon-derived protein RNase H-like" evidence="3">
    <location>
        <begin position="465"/>
        <end position="558"/>
    </location>
</feature>
<evidence type="ECO:0000259" key="3">
    <source>
        <dbReference type="Pfam" id="PF17919"/>
    </source>
</evidence>
<proteinExistence type="predicted"/>
<sequence length="1069" mass="123616">MITPILIGQKVMKIRQDRDDRYRDDPIHSLGLKIEIPEFTWKSKVETWEKMKKLMKAKFLPENYRQEAFLDYHNLYQRNMNVKEVINEYDKLHIRCDVVEEEEHVVAWFWGVLMPEIADIVSLQPYWTYTNVFRLALKVEKHIKAKSRGSTSRFTPPTRIAPPTAPKPTTFTTSVQRVLYVAVSKYVDDNLWLRNNIFRTKCTSKGKIYDMIIDGGSCENVVSTYMVEKLGMKTEDHPELYQLTWLKKGNNVKVSKCCLVQFSIGKSYKDKVWCEVILMDEAHILLGHPWKFDRKTKHDGFQNTYSFKKNGVNITLVPFDSRHTQVDVSNLFMKMTDFEGLMKTSPYVFTLVVVKETEIISEAPLQVQPLFREFVDVIPDYIPHGLPTMKDIQHCIEFISGSVIPNRPAYPMNSKEFAELQREKLYANGKKCHFLMTEMTFLGYIVTGSGIKMDPSKVEGGLFTWTIEAAKAFDILKAKVTEAPVLALPNFDEVFQVECDASGVGIGGVLSQNQQLVAFFSEKLNDARCKYSTYDKEFYVIVRSLDTWRHYLLSNEFVLFSNHEALKFINGQHKLKSRHAEWARTSSRALRQRLRESKAYIKKLINENGGSLISLLGGRREYLEDSNSSFFGLSEPFQLLYQQVGAIRGTWVNIQEFCEEHYEDILPIIMERVRHDRRKDVHTRLDFGEGPREIVREDSYSNTKARAIEPGRVKVQDRLKYGNLHVLDRLGRRRQSAFDRLSDTYSPSTTKSLPQRTDFRDSPRGRGHTRTLSAPRDDRHKDRECLRGTRESYGDSFSHSYRDGGHLRHIKRKRDKSPPSSVSRSDSSNGRHRKSTRHQPMEEDDLKNRRWAAKVWFDELPPESIDGYKDLRAAFLAYFMKRLKIETGRMKGAPECMRISGFMHGVNNPELTKRLNEHVSKTMEEMMITTTAFIRGEAAAASKKKGHASLKPQDQSKRHSSDKRPDFRGHPRGERGPNRFTPLTKTPKEILATEASKFQPPPPMVTPVEKRSSNKFCDFHNDKGHSTDECMQLKKQIEELVRAGKLSHLIKEIKQGRDQSKTGKKETVA</sequence>
<keyword evidence="4" id="KW-0695">RNA-directed DNA polymerase</keyword>
<dbReference type="AlphaFoldDB" id="A0A699HLR9"/>
<feature type="domain" description="Retrotransposon gag" evidence="2">
    <location>
        <begin position="44"/>
        <end position="107"/>
    </location>
</feature>
<reference evidence="4" key="1">
    <citation type="journal article" date="2019" name="Sci. Rep.">
        <title>Draft genome of Tanacetum cinerariifolium, the natural source of mosquito coil.</title>
        <authorList>
            <person name="Yamashiro T."/>
            <person name="Shiraishi A."/>
            <person name="Satake H."/>
            <person name="Nakayama K."/>
        </authorList>
    </citation>
    <scope>NUCLEOTIDE SEQUENCE</scope>
</reference>
<feature type="region of interest" description="Disordered" evidence="1">
    <location>
        <begin position="148"/>
        <end position="167"/>
    </location>
</feature>
<dbReference type="InterPro" id="IPR043128">
    <property type="entry name" value="Rev_trsase/Diguanyl_cyclase"/>
</dbReference>